<gene>
    <name evidence="2" type="ORF">H0484_00150</name>
</gene>
<dbReference type="InterPro" id="IPR005625">
    <property type="entry name" value="PepSY-ass_TM"/>
</dbReference>
<sequence>MRNFALLLHRWAGLFIAVFLIVAGLTGAVISWDHAIDEWLNRDLFMTESSGPTKSPLELAEVVEAHDSRAQVIYLPLHAEPGHTMVFMVAPRKDAASGKPFELGYDEVFIDLVTAQVVGTRNAGEVSLSWRTLMPFLRQLHESLHMPAPENWPRLGYQFMGIVALVWFLDAFVAVYLTLPRKLSKGWMQRWWQAWRVRWAGGSYKLNFDFHRAFGLWTWILVLIIAFTSFSLNLYREVFHPAMSLVSQVTPSPFVSRPFSPTPIEPEISFGEILTLATKAAQEKNWDRPPGGIFYARDLGFYSVAYFHEDAEDGNGMEIANMYFDGKDAAYLGEHLPWHGTAADVFTQLQFPLHSGRILGLPGRILMSVMGLVVAMLSVTGIIIWARKRRARKLAVG</sequence>
<organism evidence="2 3">
    <name type="scientific">Mesopusillimonas faecipullorum</name>
    <dbReference type="NCBI Taxonomy" id="2755040"/>
    <lineage>
        <taxon>Bacteria</taxon>
        <taxon>Pseudomonadati</taxon>
        <taxon>Pseudomonadota</taxon>
        <taxon>Betaproteobacteria</taxon>
        <taxon>Burkholderiales</taxon>
        <taxon>Alcaligenaceae</taxon>
        <taxon>Mesopusillimonas</taxon>
    </lineage>
</organism>
<feature type="transmembrane region" description="Helical" evidence="1">
    <location>
        <begin position="214"/>
        <end position="235"/>
    </location>
</feature>
<dbReference type="RefSeq" id="WP_226952399.1">
    <property type="nucleotide sequence ID" value="NZ_JACDXW010000001.1"/>
</dbReference>
<dbReference type="Pfam" id="PF03929">
    <property type="entry name" value="PepSY_TM"/>
    <property type="match status" value="1"/>
</dbReference>
<feature type="transmembrane region" description="Helical" evidence="1">
    <location>
        <begin position="155"/>
        <end position="179"/>
    </location>
</feature>
<accession>A0ABS8C813</accession>
<evidence type="ECO:0000313" key="3">
    <source>
        <dbReference type="Proteomes" id="UP000776983"/>
    </source>
</evidence>
<reference evidence="2 3" key="1">
    <citation type="submission" date="2020-07" db="EMBL/GenBank/DDBJ databases">
        <title>Pusillimonas sp. nov., isolated from poultry manure in Taiwan.</title>
        <authorList>
            <person name="Lin S.-Y."/>
            <person name="Tang Y.-S."/>
            <person name="Young C.-C."/>
        </authorList>
    </citation>
    <scope>NUCLEOTIDE SEQUENCE [LARGE SCALE GENOMIC DNA]</scope>
    <source>
        <strain evidence="2 3">CC-YST705</strain>
    </source>
</reference>
<feature type="transmembrane region" description="Helical" evidence="1">
    <location>
        <begin position="365"/>
        <end position="386"/>
    </location>
</feature>
<protein>
    <submittedName>
        <fullName evidence="2">PepSY domain-containing protein</fullName>
    </submittedName>
</protein>
<evidence type="ECO:0000256" key="1">
    <source>
        <dbReference type="SAM" id="Phobius"/>
    </source>
</evidence>
<dbReference type="PANTHER" id="PTHR34219">
    <property type="entry name" value="IRON-REGULATED INNER MEMBRANE PROTEIN-RELATED"/>
    <property type="match status" value="1"/>
</dbReference>
<keyword evidence="3" id="KW-1185">Reference proteome</keyword>
<keyword evidence="1" id="KW-0472">Membrane</keyword>
<proteinExistence type="predicted"/>
<dbReference type="Proteomes" id="UP000776983">
    <property type="component" value="Unassembled WGS sequence"/>
</dbReference>
<evidence type="ECO:0000313" key="2">
    <source>
        <dbReference type="EMBL" id="MCB5362173.1"/>
    </source>
</evidence>
<keyword evidence="1" id="KW-0812">Transmembrane</keyword>
<dbReference type="PANTHER" id="PTHR34219:SF5">
    <property type="entry name" value="BLR4505 PROTEIN"/>
    <property type="match status" value="1"/>
</dbReference>
<comment type="caution">
    <text evidence="2">The sequence shown here is derived from an EMBL/GenBank/DDBJ whole genome shotgun (WGS) entry which is preliminary data.</text>
</comment>
<name>A0ABS8C813_9BURK</name>
<feature type="transmembrane region" description="Helical" evidence="1">
    <location>
        <begin position="12"/>
        <end position="32"/>
    </location>
</feature>
<keyword evidence="1" id="KW-1133">Transmembrane helix</keyword>
<dbReference type="EMBL" id="JACDXW010000001">
    <property type="protein sequence ID" value="MCB5362173.1"/>
    <property type="molecule type" value="Genomic_DNA"/>
</dbReference>